<evidence type="ECO:0000313" key="5">
    <source>
        <dbReference type="Proteomes" id="UP000229896"/>
    </source>
</evidence>
<keyword evidence="2" id="KW-0472">Membrane</keyword>
<gene>
    <name evidence="4" type="ORF">COT12_02380</name>
</gene>
<feature type="domain" description="YoaR-like putative peptidoglycan binding" evidence="3">
    <location>
        <begin position="127"/>
        <end position="242"/>
    </location>
</feature>
<dbReference type="Pfam" id="PF12229">
    <property type="entry name" value="PG_binding_4"/>
    <property type="match status" value="1"/>
</dbReference>
<keyword evidence="2" id="KW-1133">Transmembrane helix</keyword>
<dbReference type="PANTHER" id="PTHR35788:SF1">
    <property type="entry name" value="EXPORTED PROTEIN"/>
    <property type="match status" value="1"/>
</dbReference>
<evidence type="ECO:0000313" key="4">
    <source>
        <dbReference type="EMBL" id="PIU24190.1"/>
    </source>
</evidence>
<organism evidence="4 5">
    <name type="scientific">Candidatus Berkelbacteria bacterium CG08_land_8_20_14_0_20_39_8</name>
    <dbReference type="NCBI Taxonomy" id="1974511"/>
    <lineage>
        <taxon>Bacteria</taxon>
        <taxon>Candidatus Berkelbacteria</taxon>
    </lineage>
</organism>
<sequence>MAKRKTKELKNRRTEEPKDVQEPRSKVKIGKRERAKQFLAKSKLWKRIKWLLIVIGGILVLFLLSVGIYSVSYAKESYKNIYVGDTDFGAKSKSEIGEILKNKSEEFLKSDFKLIYQPGNGEKKEYAIKNADIGLVFDVDKTTSVIYAVGRQNGAITNLYQQLKTMFVPYQVDAIYVINDEALRKKIAEIATEVDIPEQDFSLKYQGNGTFQLLTERKEGKRIDQQGLIDNVKLLISNVKNKEI</sequence>
<evidence type="ECO:0000256" key="1">
    <source>
        <dbReference type="SAM" id="MobiDB-lite"/>
    </source>
</evidence>
<keyword evidence="2" id="KW-0812">Transmembrane</keyword>
<reference evidence="5" key="1">
    <citation type="submission" date="2017-09" db="EMBL/GenBank/DDBJ databases">
        <title>Depth-based differentiation of microbial function through sediment-hosted aquifers and enrichment of novel symbionts in the deep terrestrial subsurface.</title>
        <authorList>
            <person name="Probst A.J."/>
            <person name="Ladd B."/>
            <person name="Jarett J.K."/>
            <person name="Geller-Mcgrath D.E."/>
            <person name="Sieber C.M.K."/>
            <person name="Emerson J.B."/>
            <person name="Anantharaman K."/>
            <person name="Thomas B.C."/>
            <person name="Malmstrom R."/>
            <person name="Stieglmeier M."/>
            <person name="Klingl A."/>
            <person name="Woyke T."/>
            <person name="Ryan C.M."/>
            <person name="Banfield J.F."/>
        </authorList>
    </citation>
    <scope>NUCLEOTIDE SEQUENCE [LARGE SCALE GENOMIC DNA]</scope>
</reference>
<proteinExistence type="predicted"/>
<protein>
    <recommendedName>
        <fullName evidence="3">YoaR-like putative peptidoglycan binding domain-containing protein</fullName>
    </recommendedName>
</protein>
<evidence type="ECO:0000256" key="2">
    <source>
        <dbReference type="SAM" id="Phobius"/>
    </source>
</evidence>
<dbReference type="Proteomes" id="UP000229896">
    <property type="component" value="Unassembled WGS sequence"/>
</dbReference>
<name>A0A2M6YBY6_9BACT</name>
<dbReference type="InterPro" id="IPR052913">
    <property type="entry name" value="Glycopeptide_resist_protein"/>
</dbReference>
<comment type="caution">
    <text evidence="4">The sequence shown here is derived from an EMBL/GenBank/DDBJ whole genome shotgun (WGS) entry which is preliminary data.</text>
</comment>
<dbReference type="EMBL" id="PEXI01000075">
    <property type="protein sequence ID" value="PIU24190.1"/>
    <property type="molecule type" value="Genomic_DNA"/>
</dbReference>
<feature type="transmembrane region" description="Helical" evidence="2">
    <location>
        <begin position="50"/>
        <end position="71"/>
    </location>
</feature>
<evidence type="ECO:0000259" key="3">
    <source>
        <dbReference type="Pfam" id="PF12229"/>
    </source>
</evidence>
<feature type="non-terminal residue" evidence="4">
    <location>
        <position position="244"/>
    </location>
</feature>
<accession>A0A2M6YBY6</accession>
<feature type="compositionally biased region" description="Basic and acidic residues" evidence="1">
    <location>
        <begin position="8"/>
        <end position="26"/>
    </location>
</feature>
<dbReference type="InterPro" id="IPR022029">
    <property type="entry name" value="YoaR-like_PG-bd"/>
</dbReference>
<feature type="region of interest" description="Disordered" evidence="1">
    <location>
        <begin position="1"/>
        <end position="26"/>
    </location>
</feature>
<dbReference type="PANTHER" id="PTHR35788">
    <property type="entry name" value="EXPORTED PROTEIN-RELATED"/>
    <property type="match status" value="1"/>
</dbReference>
<dbReference type="AlphaFoldDB" id="A0A2M6YBY6"/>